<organism evidence="1 2">
    <name type="scientific">Rossellomorea vietnamensis</name>
    <dbReference type="NCBI Taxonomy" id="218284"/>
    <lineage>
        <taxon>Bacteria</taxon>
        <taxon>Bacillati</taxon>
        <taxon>Bacillota</taxon>
        <taxon>Bacilli</taxon>
        <taxon>Bacillales</taxon>
        <taxon>Bacillaceae</taxon>
        <taxon>Rossellomorea</taxon>
    </lineage>
</organism>
<dbReference type="AlphaFoldDB" id="A0A0N8GH78"/>
<gene>
    <name evidence="1" type="ORF">AM506_05280</name>
</gene>
<evidence type="ECO:0000313" key="1">
    <source>
        <dbReference type="EMBL" id="KPL60538.1"/>
    </source>
</evidence>
<accession>A0A0N8GH78</accession>
<name>A0A0N8GH78_9BACI</name>
<comment type="caution">
    <text evidence="1">The sequence shown here is derived from an EMBL/GenBank/DDBJ whole genome shotgun (WGS) entry which is preliminary data.</text>
</comment>
<proteinExistence type="predicted"/>
<dbReference type="RefSeq" id="WP_060671451.1">
    <property type="nucleotide sequence ID" value="NZ_JBCNGU010000004.1"/>
</dbReference>
<sequence>MSYINQGRERIQFDRKGKTKDLHILKCTRCSNEFRSTMNVNQIECSNCSTSTNPKMDLSLFKVIGFIENFQGSEVRC</sequence>
<protein>
    <submittedName>
        <fullName evidence="1">Uncharacterized protein</fullName>
    </submittedName>
</protein>
<dbReference type="Proteomes" id="UP000050398">
    <property type="component" value="Unassembled WGS sequence"/>
</dbReference>
<dbReference type="EMBL" id="LIXZ01000003">
    <property type="protein sequence ID" value="KPL60538.1"/>
    <property type="molecule type" value="Genomic_DNA"/>
</dbReference>
<dbReference type="OrthoDB" id="2879014at2"/>
<dbReference type="PATRIC" id="fig|218284.4.peg.2171"/>
<reference evidence="1 2" key="1">
    <citation type="submission" date="2015-08" db="EMBL/GenBank/DDBJ databases">
        <title>Draft Genome Sequence of Bacillus vietnamensis UCD-SED5.</title>
        <authorList>
            <person name="Lee R.D."/>
            <person name="Jospin G."/>
            <person name="Lang J.M."/>
            <person name="Coil D.A."/>
            <person name="Eisen J.A."/>
        </authorList>
    </citation>
    <scope>NUCLEOTIDE SEQUENCE [LARGE SCALE GENOMIC DNA]</scope>
    <source>
        <strain evidence="1 2">UCD-SED5</strain>
    </source>
</reference>
<evidence type="ECO:0000313" key="2">
    <source>
        <dbReference type="Proteomes" id="UP000050398"/>
    </source>
</evidence>